<feature type="domain" description="Acyl-CoA thioesterase-like N-terminal HotDog" evidence="2">
    <location>
        <begin position="21"/>
        <end position="104"/>
    </location>
</feature>
<comment type="caution">
    <text evidence="4">The sequence shown here is derived from an EMBL/GenBank/DDBJ whole genome shotgun (WGS) entry which is preliminary data.</text>
</comment>
<gene>
    <name evidence="4" type="ORF">ACFQS8_06805</name>
</gene>
<evidence type="ECO:0000313" key="4">
    <source>
        <dbReference type="EMBL" id="MFC7291320.1"/>
    </source>
</evidence>
<evidence type="ECO:0000259" key="3">
    <source>
        <dbReference type="Pfam" id="PF20789"/>
    </source>
</evidence>
<organism evidence="4 5">
    <name type="scientific">Hirschia litorea</name>
    <dbReference type="NCBI Taxonomy" id="1199156"/>
    <lineage>
        <taxon>Bacteria</taxon>
        <taxon>Pseudomonadati</taxon>
        <taxon>Pseudomonadota</taxon>
        <taxon>Alphaproteobacteria</taxon>
        <taxon>Hyphomonadales</taxon>
        <taxon>Hyphomonadaceae</taxon>
        <taxon>Hirschia</taxon>
    </lineage>
</organism>
<dbReference type="EMBL" id="JBHTBR010000002">
    <property type="protein sequence ID" value="MFC7291320.1"/>
    <property type="molecule type" value="Genomic_DNA"/>
</dbReference>
<dbReference type="SUPFAM" id="SSF54637">
    <property type="entry name" value="Thioesterase/thiol ester dehydrase-isomerase"/>
    <property type="match status" value="2"/>
</dbReference>
<sequence>MNFSEILANTKRSGSTLTSPIPQEWTQGRTAFGGLTTALAYYGARELTDETRALRGAMISFVGPTTNEVTIEATPLRSGRTTSSIRAEIKSNNISATEAIFTFADLRSDSKIHHSPPASPAPTSPVSDSSLEVMRPNFPQFYNNFEVSPFQGMPFSNAKQPDISWWVRHRDPAAHNSLEGLLSIGDALVPAYGTAMREWTPMSSMTWMINLLTDTATTEQGWWLLRSTSDSAGGGFTSQNMTIWNTSGDCVLMGRQMVTIFG</sequence>
<protein>
    <submittedName>
        <fullName evidence="4">Thioesterase family protein</fullName>
    </submittedName>
</protein>
<dbReference type="InterPro" id="IPR049449">
    <property type="entry name" value="TesB_ACOT8-like_N"/>
</dbReference>
<dbReference type="InterPro" id="IPR029069">
    <property type="entry name" value="HotDog_dom_sf"/>
</dbReference>
<reference evidence="5" key="1">
    <citation type="journal article" date="2019" name="Int. J. Syst. Evol. Microbiol.">
        <title>The Global Catalogue of Microorganisms (GCM) 10K type strain sequencing project: providing services to taxonomists for standard genome sequencing and annotation.</title>
        <authorList>
            <consortium name="The Broad Institute Genomics Platform"/>
            <consortium name="The Broad Institute Genome Sequencing Center for Infectious Disease"/>
            <person name="Wu L."/>
            <person name="Ma J."/>
        </authorList>
    </citation>
    <scope>NUCLEOTIDE SEQUENCE [LARGE SCALE GENOMIC DNA]</scope>
    <source>
        <strain evidence="5">CCUG 51308</strain>
    </source>
</reference>
<accession>A0ABW2IKH1</accession>
<evidence type="ECO:0000313" key="5">
    <source>
        <dbReference type="Proteomes" id="UP001596492"/>
    </source>
</evidence>
<name>A0ABW2IKH1_9PROT</name>
<dbReference type="RefSeq" id="WP_382166513.1">
    <property type="nucleotide sequence ID" value="NZ_JBHTBR010000002.1"/>
</dbReference>
<dbReference type="Pfam" id="PF13622">
    <property type="entry name" value="4HBT_3"/>
    <property type="match status" value="1"/>
</dbReference>
<proteinExistence type="predicted"/>
<dbReference type="InterPro" id="IPR042171">
    <property type="entry name" value="Acyl-CoA_hotdog"/>
</dbReference>
<evidence type="ECO:0000259" key="2">
    <source>
        <dbReference type="Pfam" id="PF13622"/>
    </source>
</evidence>
<dbReference type="InterPro" id="IPR049450">
    <property type="entry name" value="ACOT8-like_C"/>
</dbReference>
<dbReference type="Gene3D" id="2.40.160.210">
    <property type="entry name" value="Acyl-CoA thioesterase, double hotdog domain"/>
    <property type="match status" value="1"/>
</dbReference>
<keyword evidence="5" id="KW-1185">Reference proteome</keyword>
<dbReference type="Proteomes" id="UP001596492">
    <property type="component" value="Unassembled WGS sequence"/>
</dbReference>
<feature type="domain" description="Acyl-CoA thioesterase-like C-terminal" evidence="3">
    <location>
        <begin position="130"/>
        <end position="259"/>
    </location>
</feature>
<feature type="region of interest" description="Disordered" evidence="1">
    <location>
        <begin position="111"/>
        <end position="130"/>
    </location>
</feature>
<evidence type="ECO:0000256" key="1">
    <source>
        <dbReference type="SAM" id="MobiDB-lite"/>
    </source>
</evidence>
<dbReference type="Pfam" id="PF20789">
    <property type="entry name" value="4HBT_3C"/>
    <property type="match status" value="1"/>
</dbReference>